<dbReference type="PANTHER" id="PTHR47843:SF5">
    <property type="entry name" value="BTB_POZ DOMAIN PROTEIN"/>
    <property type="match status" value="1"/>
</dbReference>
<accession>A0A8A1M9J6</accession>
<dbReference type="PANTHER" id="PTHR47843">
    <property type="entry name" value="BTB DOMAIN-CONTAINING PROTEIN-RELATED"/>
    <property type="match status" value="1"/>
</dbReference>
<name>A0A8A1M9J6_AJECA</name>
<proteinExistence type="predicted"/>
<dbReference type="Proteomes" id="UP000663671">
    <property type="component" value="Chromosome 5"/>
</dbReference>
<evidence type="ECO:0000313" key="1">
    <source>
        <dbReference type="EMBL" id="QSS61294.1"/>
    </source>
</evidence>
<dbReference type="OrthoDB" id="4186383at2759"/>
<sequence length="124" mass="13660">MSHDTVKTSIDKYHPVSDLGGNPRGAVEDSPALFHAQMYAIGEKFGISGLKSLAKEKLEGDIDHIWCGRTVVQVIYGTTYPSDRGLRDVIVRFADQNITALKIRPEFEETLEDFPSSLGIYCGG</sequence>
<evidence type="ECO:0000313" key="2">
    <source>
        <dbReference type="Proteomes" id="UP000663671"/>
    </source>
</evidence>
<protein>
    <submittedName>
        <fullName evidence="1">BTB/POZ domain-containing protein</fullName>
    </submittedName>
</protein>
<dbReference type="EMBL" id="CP069111">
    <property type="protein sequence ID" value="QSS61294.1"/>
    <property type="molecule type" value="Genomic_DNA"/>
</dbReference>
<dbReference type="VEuPathDB" id="FungiDB:I7I51_03467"/>
<reference evidence="1" key="1">
    <citation type="submission" date="2021-01" db="EMBL/GenBank/DDBJ databases">
        <title>Chromosome-level genome assembly of a human fungal pathogen reveals clustering of transcriptionally co-regulated genes.</title>
        <authorList>
            <person name="Voorhies M."/>
            <person name="Cohen S."/>
            <person name="Shea T.P."/>
            <person name="Petrus S."/>
            <person name="Munoz J.F."/>
            <person name="Poplawski S."/>
            <person name="Goldman W.E."/>
            <person name="Michael T."/>
            <person name="Cuomo C.A."/>
            <person name="Sil A."/>
            <person name="Beyhan S."/>
        </authorList>
    </citation>
    <scope>NUCLEOTIDE SEQUENCE</scope>
    <source>
        <strain evidence="1">WU24</strain>
    </source>
</reference>
<organism evidence="1 2">
    <name type="scientific">Ajellomyces capsulatus</name>
    <name type="common">Darling's disease fungus</name>
    <name type="synonym">Histoplasma capsulatum</name>
    <dbReference type="NCBI Taxonomy" id="5037"/>
    <lineage>
        <taxon>Eukaryota</taxon>
        <taxon>Fungi</taxon>
        <taxon>Dikarya</taxon>
        <taxon>Ascomycota</taxon>
        <taxon>Pezizomycotina</taxon>
        <taxon>Eurotiomycetes</taxon>
        <taxon>Eurotiomycetidae</taxon>
        <taxon>Onygenales</taxon>
        <taxon>Ajellomycetaceae</taxon>
        <taxon>Histoplasma</taxon>
    </lineage>
</organism>
<gene>
    <name evidence="1" type="ORF">I7I51_03467</name>
</gene>
<dbReference type="AlphaFoldDB" id="A0A8A1M9J6"/>